<evidence type="ECO:0000256" key="6">
    <source>
        <dbReference type="PROSITE-ProRule" id="PRU00023"/>
    </source>
</evidence>
<evidence type="ECO:0000313" key="9">
    <source>
        <dbReference type="Ensembl" id="ENSXMAP00000021869.1"/>
    </source>
</evidence>
<reference evidence="9" key="3">
    <citation type="submission" date="2025-08" db="UniProtKB">
        <authorList>
            <consortium name="Ensembl"/>
        </authorList>
    </citation>
    <scope>IDENTIFICATION</scope>
    <source>
        <strain evidence="9">JP 163 A</strain>
    </source>
</reference>
<evidence type="ECO:0000313" key="10">
    <source>
        <dbReference type="Proteomes" id="UP000002852"/>
    </source>
</evidence>
<dbReference type="KEGG" id="xma:102234539"/>
<evidence type="ECO:0000256" key="3">
    <source>
        <dbReference type="ARBA" id="ARBA00023043"/>
    </source>
</evidence>
<dbReference type="Ensembl" id="ENSXMAT00000041030.1">
    <property type="protein sequence ID" value="ENSXMAP00000021869.1"/>
    <property type="gene ID" value="ENSXMAG00000025147.1"/>
</dbReference>
<accession>A0A3B5PV44</accession>
<dbReference type="SMART" id="SM00248">
    <property type="entry name" value="ANK"/>
    <property type="match status" value="3"/>
</dbReference>
<keyword evidence="1" id="KW-0677">Repeat</keyword>
<feature type="region of interest" description="Disordered" evidence="7">
    <location>
        <begin position="1"/>
        <end position="37"/>
    </location>
</feature>
<dbReference type="GeneID" id="102234539"/>
<dbReference type="RefSeq" id="XP_023206494.1">
    <property type="nucleotide sequence ID" value="XM_023350726.1"/>
</dbReference>
<dbReference type="PROSITE" id="PS50297">
    <property type="entry name" value="ANK_REP_REGION"/>
    <property type="match status" value="1"/>
</dbReference>
<evidence type="ECO:0000259" key="8">
    <source>
        <dbReference type="PROSITE" id="PS52003"/>
    </source>
</evidence>
<keyword evidence="3 6" id="KW-0040">ANK repeat</keyword>
<keyword evidence="5" id="KW-0804">Transcription</keyword>
<dbReference type="Proteomes" id="UP000002852">
    <property type="component" value="Unassembled WGS sequence"/>
</dbReference>
<feature type="compositionally biased region" description="Polar residues" evidence="7">
    <location>
        <begin position="131"/>
        <end position="146"/>
    </location>
</feature>
<feature type="domain" description="OCA" evidence="8">
    <location>
        <begin position="44"/>
        <end position="66"/>
    </location>
</feature>
<dbReference type="OMA" id="RTIRVQH"/>
<dbReference type="InterPro" id="IPR047571">
    <property type="entry name" value="OCA"/>
</dbReference>
<dbReference type="PROSITE" id="PS50088">
    <property type="entry name" value="ANK_REPEAT"/>
    <property type="match status" value="1"/>
</dbReference>
<keyword evidence="10" id="KW-1185">Reference proteome</keyword>
<dbReference type="PANTHER" id="PTHR24124">
    <property type="entry name" value="ANKYRIN REPEAT FAMILY A"/>
    <property type="match status" value="1"/>
</dbReference>
<feature type="compositionally biased region" description="Basic residues" evidence="7">
    <location>
        <begin position="83"/>
        <end position="97"/>
    </location>
</feature>
<dbReference type="InParanoid" id="A0A3B5PV44"/>
<dbReference type="Pfam" id="PF13637">
    <property type="entry name" value="Ank_4"/>
    <property type="match status" value="1"/>
</dbReference>
<dbReference type="PROSITE" id="PS52003">
    <property type="entry name" value="OCA"/>
    <property type="match status" value="1"/>
</dbReference>
<keyword evidence="2" id="KW-0805">Transcription regulation</keyword>
<organism evidence="9 10">
    <name type="scientific">Xiphophorus maculatus</name>
    <name type="common">Southern platyfish</name>
    <name type="synonym">Platypoecilus maculatus</name>
    <dbReference type="NCBI Taxonomy" id="8083"/>
    <lineage>
        <taxon>Eukaryota</taxon>
        <taxon>Metazoa</taxon>
        <taxon>Chordata</taxon>
        <taxon>Craniata</taxon>
        <taxon>Vertebrata</taxon>
        <taxon>Euteleostomi</taxon>
        <taxon>Actinopterygii</taxon>
        <taxon>Neopterygii</taxon>
        <taxon>Teleostei</taxon>
        <taxon>Neoteleostei</taxon>
        <taxon>Acanthomorphata</taxon>
        <taxon>Ovalentaria</taxon>
        <taxon>Atherinomorphae</taxon>
        <taxon>Cyprinodontiformes</taxon>
        <taxon>Poeciliidae</taxon>
        <taxon>Poeciliinae</taxon>
        <taxon>Xiphophorus</taxon>
    </lineage>
</organism>
<dbReference type="STRING" id="8083.ENSXMAP00000021869"/>
<evidence type="ECO:0000256" key="1">
    <source>
        <dbReference type="ARBA" id="ARBA00022737"/>
    </source>
</evidence>
<dbReference type="Gene3D" id="1.25.40.20">
    <property type="entry name" value="Ankyrin repeat-containing domain"/>
    <property type="match status" value="1"/>
</dbReference>
<dbReference type="PANTHER" id="PTHR24124:SF8">
    <property type="entry name" value="OCA DOMAIN-CONTAINING PROTEIN"/>
    <property type="match status" value="1"/>
</dbReference>
<evidence type="ECO:0000256" key="2">
    <source>
        <dbReference type="ARBA" id="ARBA00023015"/>
    </source>
</evidence>
<reference evidence="10" key="2">
    <citation type="journal article" date="2013" name="Nat. Genet.">
        <title>The genome of the platyfish, Xiphophorus maculatus, provides insights into evolutionary adaptation and several complex traits.</title>
        <authorList>
            <person name="Schartl M."/>
            <person name="Walter R.B."/>
            <person name="Shen Y."/>
            <person name="Garcia T."/>
            <person name="Catchen J."/>
            <person name="Amores A."/>
            <person name="Braasch I."/>
            <person name="Chalopin D."/>
            <person name="Volff J.N."/>
            <person name="Lesch K.P."/>
            <person name="Bisazza A."/>
            <person name="Minx P."/>
            <person name="Hillier L."/>
            <person name="Wilson R.K."/>
            <person name="Fuerstenberg S."/>
            <person name="Boore J."/>
            <person name="Searle S."/>
            <person name="Postlethwait J.H."/>
            <person name="Warren W.C."/>
        </authorList>
    </citation>
    <scope>NUCLEOTIDE SEQUENCE [LARGE SCALE GENOMIC DNA]</scope>
    <source>
        <strain evidence="10">JP 163 A</strain>
    </source>
</reference>
<evidence type="ECO:0000256" key="4">
    <source>
        <dbReference type="ARBA" id="ARBA00023159"/>
    </source>
</evidence>
<dbReference type="SUPFAM" id="SSF48403">
    <property type="entry name" value="Ankyrin repeat"/>
    <property type="match status" value="1"/>
</dbReference>
<name>A0A3B5PV44_XIPMA</name>
<dbReference type="InterPro" id="IPR036770">
    <property type="entry name" value="Ankyrin_rpt-contain_sf"/>
</dbReference>
<evidence type="ECO:0000256" key="7">
    <source>
        <dbReference type="SAM" id="MobiDB-lite"/>
    </source>
</evidence>
<feature type="compositionally biased region" description="Pro residues" evidence="7">
    <location>
        <begin position="18"/>
        <end position="28"/>
    </location>
</feature>
<feature type="repeat" description="ANK" evidence="6">
    <location>
        <begin position="279"/>
        <end position="311"/>
    </location>
</feature>
<feature type="region of interest" description="Disordered" evidence="7">
    <location>
        <begin position="123"/>
        <end position="149"/>
    </location>
</feature>
<dbReference type="AlphaFoldDB" id="A0A3B5PV44"/>
<dbReference type="OrthoDB" id="10252328at2759"/>
<keyword evidence="4" id="KW-0010">Activator</keyword>
<protein>
    <submittedName>
        <fullName evidence="9">Zgc:113279</fullName>
    </submittedName>
</protein>
<evidence type="ECO:0000256" key="5">
    <source>
        <dbReference type="ARBA" id="ARBA00023163"/>
    </source>
</evidence>
<reference evidence="9" key="4">
    <citation type="submission" date="2025-09" db="UniProtKB">
        <authorList>
            <consortium name="Ensembl"/>
        </authorList>
    </citation>
    <scope>IDENTIFICATION</scope>
    <source>
        <strain evidence="9">JP 163 A</strain>
    </source>
</reference>
<feature type="compositionally biased region" description="Basic and acidic residues" evidence="7">
    <location>
        <begin position="66"/>
        <end position="79"/>
    </location>
</feature>
<dbReference type="GO" id="GO:0003677">
    <property type="term" value="F:DNA binding"/>
    <property type="evidence" value="ECO:0007669"/>
    <property type="project" value="InterPro"/>
</dbReference>
<proteinExistence type="predicted"/>
<dbReference type="GO" id="GO:0010468">
    <property type="term" value="P:regulation of gene expression"/>
    <property type="evidence" value="ECO:0007669"/>
    <property type="project" value="TreeGrafter"/>
</dbReference>
<sequence>MKGPYNRTAPGVGLGPPLEGPPAVPGPPGCKRNKGTRCSVSGGEQVYLGVRVRMPVRDLLKNIRVPKDMDPDDFNERGSKKGSGNRKRARTRARNKVTRAEQPVKSLEELAIIIEVLEEDLRSGCTPRSPPTDSTTYPELSPTDVNSGDEYDEIIPSPESYMAYSPSASEHDVAWTRPDCMFLSLQPSGVTDTQSYGDREAGWFKPKNNWDLNTSAFFWTQLQKEESWLRKTSDAELLTTDEHGRTLLHKVVCLGKRAQAYAIAKRMSAVNSLDLKDSDGMTALLYAAKHNQHLMVADLIRLGANVNETNNLGKSCLHLSAENGYIRVLEILKQGMMDGLHIDVEATDNSGMSVLQCAAVALKASMSEVDSSKSLSHSRLHTLRQEHMMETLKCVLQMDSFLHAAASWSATDPEYTVQSWLSSQHVCPAGHFGTPTVMF</sequence>
<dbReference type="GO" id="GO:0005634">
    <property type="term" value="C:nucleus"/>
    <property type="evidence" value="ECO:0007669"/>
    <property type="project" value="TreeGrafter"/>
</dbReference>
<reference evidence="10" key="1">
    <citation type="submission" date="2012-01" db="EMBL/GenBank/DDBJ databases">
        <authorList>
            <person name="Walter R."/>
            <person name="Schartl M."/>
            <person name="Warren W."/>
        </authorList>
    </citation>
    <scope>NUCLEOTIDE SEQUENCE [LARGE SCALE GENOMIC DNA]</scope>
    <source>
        <strain evidence="10">JP 163 A</strain>
    </source>
</reference>
<dbReference type="GeneTree" id="ENSGT00940000153695"/>
<feature type="region of interest" description="Disordered" evidence="7">
    <location>
        <begin position="66"/>
        <end position="100"/>
    </location>
</feature>
<dbReference type="GO" id="GO:0070974">
    <property type="term" value="F:POU domain binding"/>
    <property type="evidence" value="ECO:0007669"/>
    <property type="project" value="InterPro"/>
</dbReference>
<dbReference type="InterPro" id="IPR002110">
    <property type="entry name" value="Ankyrin_rpt"/>
</dbReference>